<feature type="compositionally biased region" description="Polar residues" evidence="14">
    <location>
        <begin position="1196"/>
        <end position="1209"/>
    </location>
</feature>
<dbReference type="PANTHER" id="PTHR23123">
    <property type="entry name" value="PHD/F-BOX CONTAINING PROTEIN"/>
    <property type="match status" value="1"/>
</dbReference>
<dbReference type="Proteomes" id="UP001164746">
    <property type="component" value="Chromosome 4"/>
</dbReference>
<reference evidence="17" key="1">
    <citation type="submission" date="2022-11" db="EMBL/GenBank/DDBJ databases">
        <title>Centuries of genome instability and evolution in soft-shell clam transmissible cancer (bioRxiv).</title>
        <authorList>
            <person name="Hart S.F.M."/>
            <person name="Yonemitsu M.A."/>
            <person name="Giersch R.M."/>
            <person name="Beal B.F."/>
            <person name="Arriagada G."/>
            <person name="Davis B.W."/>
            <person name="Ostrander E.A."/>
            <person name="Goff S.P."/>
            <person name="Metzger M.J."/>
        </authorList>
    </citation>
    <scope>NUCLEOTIDE SEQUENCE</scope>
    <source>
        <strain evidence="17">MELC-2E11</strain>
        <tissue evidence="17">Siphon/mantle</tissue>
    </source>
</reference>
<dbReference type="InterPro" id="IPR057207">
    <property type="entry name" value="FBXL15_LRR"/>
</dbReference>
<feature type="compositionally biased region" description="Polar residues" evidence="14">
    <location>
        <begin position="41"/>
        <end position="58"/>
    </location>
</feature>
<dbReference type="Pfam" id="PF02008">
    <property type="entry name" value="zf-CXXC"/>
    <property type="match status" value="1"/>
</dbReference>
<dbReference type="SMART" id="SM00558">
    <property type="entry name" value="JmjC"/>
    <property type="match status" value="1"/>
</dbReference>
<evidence type="ECO:0000256" key="11">
    <source>
        <dbReference type="ARBA" id="ARBA00023163"/>
    </source>
</evidence>
<dbReference type="InterPro" id="IPR050690">
    <property type="entry name" value="JHDM1_Histone_Demethylase"/>
</dbReference>
<evidence type="ECO:0000256" key="13">
    <source>
        <dbReference type="PROSITE-ProRule" id="PRU00509"/>
    </source>
</evidence>
<dbReference type="SUPFAM" id="SSF52047">
    <property type="entry name" value="RNI-like"/>
    <property type="match status" value="1"/>
</dbReference>
<evidence type="ECO:0000256" key="9">
    <source>
        <dbReference type="ARBA" id="ARBA00023004"/>
    </source>
</evidence>
<keyword evidence="7" id="KW-0223">Dioxygenase</keyword>
<feature type="compositionally biased region" description="Low complexity" evidence="14">
    <location>
        <begin position="59"/>
        <end position="72"/>
    </location>
</feature>
<keyword evidence="4 13" id="KW-0863">Zinc-finger</keyword>
<evidence type="ECO:0000256" key="5">
    <source>
        <dbReference type="ARBA" id="ARBA00022833"/>
    </source>
</evidence>
<feature type="compositionally biased region" description="Basic and acidic residues" evidence="14">
    <location>
        <begin position="1577"/>
        <end position="1595"/>
    </location>
</feature>
<keyword evidence="11" id="KW-0804">Transcription</keyword>
<evidence type="ECO:0000259" key="16">
    <source>
        <dbReference type="PROSITE" id="PS51184"/>
    </source>
</evidence>
<feature type="region of interest" description="Disordered" evidence="14">
    <location>
        <begin position="1"/>
        <end position="81"/>
    </location>
</feature>
<dbReference type="SMART" id="SM00367">
    <property type="entry name" value="LRR_CC"/>
    <property type="match status" value="2"/>
</dbReference>
<evidence type="ECO:0000256" key="14">
    <source>
        <dbReference type="SAM" id="MobiDB-lite"/>
    </source>
</evidence>
<keyword evidence="8" id="KW-0560">Oxidoreductase</keyword>
<keyword evidence="6" id="KW-0156">Chromatin regulator</keyword>
<dbReference type="SUPFAM" id="SSF51197">
    <property type="entry name" value="Clavaminate synthase-like"/>
    <property type="match status" value="1"/>
</dbReference>
<feature type="region of interest" description="Disordered" evidence="14">
    <location>
        <begin position="1551"/>
        <end position="1717"/>
    </location>
</feature>
<evidence type="ECO:0000313" key="18">
    <source>
        <dbReference type="Proteomes" id="UP001164746"/>
    </source>
</evidence>
<comment type="subcellular location">
    <subcellularLocation>
        <location evidence="1">Nucleus</location>
    </subcellularLocation>
</comment>
<dbReference type="PROSITE" id="PS51058">
    <property type="entry name" value="ZF_CXXC"/>
    <property type="match status" value="1"/>
</dbReference>
<evidence type="ECO:0000256" key="7">
    <source>
        <dbReference type="ARBA" id="ARBA00022964"/>
    </source>
</evidence>
<evidence type="ECO:0000313" key="17">
    <source>
        <dbReference type="EMBL" id="WAR01384.1"/>
    </source>
</evidence>
<evidence type="ECO:0000256" key="6">
    <source>
        <dbReference type="ARBA" id="ARBA00022853"/>
    </source>
</evidence>
<protein>
    <submittedName>
        <fullName evidence="17">KDM2B-like protein</fullName>
    </submittedName>
</protein>
<dbReference type="Pfam" id="PF02373">
    <property type="entry name" value="JmjC"/>
    <property type="match status" value="1"/>
</dbReference>
<evidence type="ECO:0000256" key="4">
    <source>
        <dbReference type="ARBA" id="ARBA00022771"/>
    </source>
</evidence>
<feature type="compositionally biased region" description="Polar residues" evidence="14">
    <location>
        <begin position="21"/>
        <end position="33"/>
    </location>
</feature>
<keyword evidence="3" id="KW-0479">Metal-binding</keyword>
<feature type="region of interest" description="Disordered" evidence="14">
    <location>
        <begin position="97"/>
        <end position="127"/>
    </location>
</feature>
<feature type="compositionally biased region" description="Low complexity" evidence="14">
    <location>
        <begin position="1210"/>
        <end position="1221"/>
    </location>
</feature>
<keyword evidence="12" id="KW-0539">Nucleus</keyword>
<dbReference type="Pfam" id="PF12937">
    <property type="entry name" value="F-box-like"/>
    <property type="match status" value="1"/>
</dbReference>
<feature type="compositionally biased region" description="Polar residues" evidence="14">
    <location>
        <begin position="1618"/>
        <end position="1627"/>
    </location>
</feature>
<feature type="region of interest" description="Disordered" evidence="14">
    <location>
        <begin position="1178"/>
        <end position="1242"/>
    </location>
</feature>
<keyword evidence="9" id="KW-0408">Iron</keyword>
<dbReference type="CDD" id="cd15555">
    <property type="entry name" value="PHD_KDM2A_2B"/>
    <property type="match status" value="1"/>
</dbReference>
<dbReference type="InterPro" id="IPR032675">
    <property type="entry name" value="LRR_dom_sf"/>
</dbReference>
<dbReference type="Pfam" id="PF17811">
    <property type="entry name" value="JHD"/>
    <property type="match status" value="1"/>
</dbReference>
<evidence type="ECO:0000259" key="15">
    <source>
        <dbReference type="PROSITE" id="PS51058"/>
    </source>
</evidence>
<dbReference type="InterPro" id="IPR001810">
    <property type="entry name" value="F-box_dom"/>
</dbReference>
<dbReference type="Gene3D" id="3.80.10.10">
    <property type="entry name" value="Ribonuclease Inhibitor"/>
    <property type="match status" value="1"/>
</dbReference>
<feature type="compositionally biased region" description="Pro residues" evidence="14">
    <location>
        <begin position="1501"/>
        <end position="1514"/>
    </location>
</feature>
<dbReference type="Gene3D" id="6.10.280.250">
    <property type="match status" value="1"/>
</dbReference>
<feature type="compositionally biased region" description="Basic and acidic residues" evidence="14">
    <location>
        <begin position="114"/>
        <end position="123"/>
    </location>
</feature>
<feature type="compositionally biased region" description="Basic and acidic residues" evidence="14">
    <location>
        <begin position="1178"/>
        <end position="1188"/>
    </location>
</feature>
<dbReference type="InterPro" id="IPR002857">
    <property type="entry name" value="Znf_CXXC"/>
</dbReference>
<gene>
    <name evidence="17" type="ORF">MAR_007942</name>
</gene>
<keyword evidence="2" id="KW-0678">Repressor</keyword>
<name>A0ABY7DYZ8_MYAAR</name>
<evidence type="ECO:0000256" key="8">
    <source>
        <dbReference type="ARBA" id="ARBA00023002"/>
    </source>
</evidence>
<organism evidence="17 18">
    <name type="scientific">Mya arenaria</name>
    <name type="common">Soft-shell clam</name>
    <dbReference type="NCBI Taxonomy" id="6604"/>
    <lineage>
        <taxon>Eukaryota</taxon>
        <taxon>Metazoa</taxon>
        <taxon>Spiralia</taxon>
        <taxon>Lophotrochozoa</taxon>
        <taxon>Mollusca</taxon>
        <taxon>Bivalvia</taxon>
        <taxon>Autobranchia</taxon>
        <taxon>Heteroconchia</taxon>
        <taxon>Euheterodonta</taxon>
        <taxon>Imparidentia</taxon>
        <taxon>Neoheterodontei</taxon>
        <taxon>Myida</taxon>
        <taxon>Myoidea</taxon>
        <taxon>Myidae</taxon>
        <taxon>Mya</taxon>
    </lineage>
</organism>
<dbReference type="Gene3D" id="3.30.40.10">
    <property type="entry name" value="Zinc/RING finger domain, C3HC4 (zinc finger)"/>
    <property type="match status" value="1"/>
</dbReference>
<feature type="domain" description="JmjC" evidence="16">
    <location>
        <begin position="936"/>
        <end position="1104"/>
    </location>
</feature>
<dbReference type="Gene3D" id="1.20.58.1360">
    <property type="match status" value="1"/>
</dbReference>
<keyword evidence="10" id="KW-0805">Transcription regulation</keyword>
<dbReference type="InterPro" id="IPR003347">
    <property type="entry name" value="JmjC_dom"/>
</dbReference>
<dbReference type="CDD" id="cd21743">
    <property type="entry name" value="CTD_KDM2A_2B-like"/>
    <property type="match status" value="1"/>
</dbReference>
<dbReference type="Gene3D" id="2.60.120.650">
    <property type="entry name" value="Cupin"/>
    <property type="match status" value="1"/>
</dbReference>
<evidence type="ECO:0000256" key="10">
    <source>
        <dbReference type="ARBA" id="ARBA00023015"/>
    </source>
</evidence>
<keyword evidence="5" id="KW-0862">Zinc</keyword>
<dbReference type="InterPro" id="IPR041070">
    <property type="entry name" value="JHD"/>
</dbReference>
<evidence type="ECO:0000256" key="1">
    <source>
        <dbReference type="ARBA" id="ARBA00004123"/>
    </source>
</evidence>
<dbReference type="PROSITE" id="PS51184">
    <property type="entry name" value="JMJC"/>
    <property type="match status" value="1"/>
</dbReference>
<feature type="compositionally biased region" description="Basic residues" evidence="14">
    <location>
        <begin position="1675"/>
        <end position="1690"/>
    </location>
</feature>
<accession>A0ABY7DYZ8</accession>
<sequence length="2035" mass="228369">MNDASEGGRKLVHSGDLIGSPSHSGNLIGSPSHSGDLIGSPSYSGNLIGSPSHSGNLTGSSSHSGILIGSPSQSGDLIGSPSYSGNLMDTASYSGHLIGSPSNSNDLIGQEEGSMEKPNDHGPGRPARGSVIHSIKEYNDELIGGHTHRNSTEIEEDTILVEDDVVNANDEDTIAIQCIEHTDDDKTVDSSKTQCMKEIEDIVEDSFLHVVETNDIHKPECVTVDVEEVENCDGKVSTFIDKENVTDLIEPTSPITSFKADNVDDVNEMLSSLDTHTGNSYTDDEVDVSIAVLGLDYIFEAHNLLKRIALETFKTTHKSDDDEDDDDSSNESENKEYDYLMLDGILPLTTNSKEKFVCGKLAKIYDVNASTADIRTQHGKDRDICSKRTWLDYWKTHASPTTSVYRDTININNVIGKLESVDLSDTIKDDRPQNMNLYKYNYFQEFERNKEARFKNQSMLKINRYCTMNTYIPNDKISSAASYMDQPNLPQDCVGYFHGKEKPSNSVLLESDIQSWTNVTDLVNVYNRSTESAQFTEVSDRSNDVLTSDVLTSDASKDIATTHDRTKVDASGELEFHAHLSGIVSVVKIPAQVTEEEELHSLVEIEEGKIRKRNSEAVTIEGDNDSDFARPGTSDDFPIAKSAVADVRNEFGSENDALKNESGHDNNVKKVKEMPEDEDERRMTELNDAFNDILEIIRQTQLISNGRDLTDVETAGEDTSESASVSVSDQEIDTYKSNDCCNRAGTSSNTSTSHHDEHEEHTCDLEYEVDESESVKPVHNGSSDLKIILRLKVKRENKKVNYKQCLPGEKVLARCFQPAGWNNGERRVKERKTYTDHELDDDDIEGKRLYKIEDKVNDDKHCKDYARHLKGEEFNLKVPSLNFKVSDVKACVGSRRMLDVMDVNTQKGLEMTMKEWVRYYENTERDRLLNVISLEFSHTKLENYVESPNLVREVDWVDTAWPQHLKDCQTESTNAIDKMKYPKVQKYCLMSVAGCYTDFHIDFGGTSVWYHILHGEKIFWLIPPTDRNLAKYESWVLSGKQGDAFLADSIDECQKIRLVAGNTFIIPSGWIHAVYTPKDSLVFGGNFVHSFNMVNQLKVSAIEDKTHVPMKFRYPFYAEIHWYVLERYVHSLTGVTYLEKPQLNEDLELITKPEKDQGSANSIEETLNKRLAVSLTRIDETTRRRSTSDDDSTASGPTRSPGQSGNPLLSRNSSSESCNSNDMKLSEEKPKGPYSSPVKRTKKHVHLTKYELEGLTEVANWVDNLPPSKRGIPKDLIDPGTILKEIRRLIAEHMKDNPEMAITGEPVLEWTKATKKLIKLKQKAKTAKLLGVGTVPKAKSAGGKLAAGSRRRRVRCKQCEPCTRDDCLECNFCKDMRKYGGPGTAKQSCISRQCLRPVLPKSAVCQICTSAVCRLERSVASKEDGSADEEEDYSTCIMECGLCWEIVHPLCLSRKFENLTTEGAINEDLPNSWKCSKCCYDGKEGQLKTRVFKGGWRPNPTSTPPPLSVSPPPLSDNSRVSPTPRDIITEGKRVTVNQAVNQDMTKLAASSMKEEMDMDVGPDTKSQLMEPAIPKPEPVDSPHNKRKLTQDESVVRKKKRDISPALQKSPRSSKHTKSSPASKSPSRTGRLLKEPSAGTTKRSKRETVSGPFSYDFHDDDDLMDVSMPLPEKGKGKSPKGKRSYMRKKDIKQKEIGQSAPSAKLKHKASEKKVSEAKTTPVIKTAENLDSEQLQKTLLEHIEKRNLPKILPRFAPRPAPITPPEEFCVTSSGVKNPLPCKLWTRVFWYLPQKDLAHCLAVCSVWNRWCINPYLWKSIDLSRKRIVQAHLIGIVRRQPRELFLNAVIMTQKQILWLLERLPHLKNLHMSKCSWATLSGLCMSSCPLLHTLDISWATGLNDRCFEDLVMPPVDRKPAVINISRLHCLKSLNIAGSEISDMSLSLLTAHCQKLEQLNISYSTKLSDRGIDALVTSESEYTKTLKSLDVSGCRQLTEGAIEVIKKLKKLEYLSTVNCIRIPIEKCKALQNMHKFKRFNY</sequence>
<dbReference type="InterPro" id="IPR006553">
    <property type="entry name" value="Leu-rich_rpt_Cys-con_subtyp"/>
</dbReference>
<feature type="region of interest" description="Disordered" evidence="14">
    <location>
        <begin position="739"/>
        <end position="759"/>
    </location>
</feature>
<dbReference type="CDD" id="cd22122">
    <property type="entry name" value="F-box_JHDM"/>
    <property type="match status" value="1"/>
</dbReference>
<dbReference type="Pfam" id="PF16866">
    <property type="entry name" value="PHD_4"/>
    <property type="match status" value="1"/>
</dbReference>
<keyword evidence="18" id="KW-1185">Reference proteome</keyword>
<evidence type="ECO:0000256" key="2">
    <source>
        <dbReference type="ARBA" id="ARBA00022491"/>
    </source>
</evidence>
<evidence type="ECO:0000256" key="12">
    <source>
        <dbReference type="ARBA" id="ARBA00023242"/>
    </source>
</evidence>
<evidence type="ECO:0000256" key="3">
    <source>
        <dbReference type="ARBA" id="ARBA00022723"/>
    </source>
</evidence>
<dbReference type="InterPro" id="IPR019787">
    <property type="entry name" value="Znf_PHD-finger"/>
</dbReference>
<dbReference type="Pfam" id="PF25372">
    <property type="entry name" value="DUF7885"/>
    <property type="match status" value="1"/>
</dbReference>
<dbReference type="EMBL" id="CP111015">
    <property type="protein sequence ID" value="WAR01384.1"/>
    <property type="molecule type" value="Genomic_DNA"/>
</dbReference>
<feature type="region of interest" description="Disordered" evidence="14">
    <location>
        <begin position="1492"/>
        <end position="1529"/>
    </location>
</feature>
<dbReference type="InterPro" id="IPR013083">
    <property type="entry name" value="Znf_RING/FYVE/PHD"/>
</dbReference>
<proteinExistence type="predicted"/>
<feature type="domain" description="CXXC-type" evidence="15">
    <location>
        <begin position="1349"/>
        <end position="1395"/>
    </location>
</feature>